<protein>
    <recommendedName>
        <fullName evidence="4">Pentapeptide repeat-containing protein</fullName>
    </recommendedName>
</protein>
<feature type="non-terminal residue" evidence="2">
    <location>
        <position position="1"/>
    </location>
</feature>
<name>A0A7J4D0Q4_9ARCH</name>
<evidence type="ECO:0008006" key="4">
    <source>
        <dbReference type="Google" id="ProtNLM"/>
    </source>
</evidence>
<evidence type="ECO:0000313" key="3">
    <source>
        <dbReference type="Proteomes" id="UP000589132"/>
    </source>
</evidence>
<sequence length="684" mass="75294">IFLTITGAGFAGWPQEVFDMEIEGKSGVWWYVTENDFELAQSKDGEYANFEPGDSVWIEGELNEIRYYGPIEDRPFPILGIGDNDSVAPGDSFLKIEDGNFEDLFSTIGEGPNSTVINYTNGKEVGKSITNKKKFSDTVLNSSRFTDVRFEDVIFSNLIFNDAFFENCTFERVSFYNVNFTRTVFVGNTFTTVFFSNVNFEAGKFDDNYIIHFWVKDSKFNRAVFDNTWIYGSKWSYTSLENGEYRRGNLDVVIFRSLEVNNFTLIDAYINNILDVPNTATFDFTYMTVGGAEIKVKGNIENDYPLGQNLLVSAVVGEDGIGAGVEGSDGEWLGDVSGNGFGRDDFDNKENLSYEYLVAQDPEKFPDSLISTVLLMNDGGVDTTFQYTIFFNLVTFAGLVIIVYAIGTLSTIFALLKFFSPFLMTVGYFILLRAVLSERIFLELSGLMFLYFVPPMGKESVIPIGIAQGIPWTVLAFSIAFVDIVVCLFLIWNFDLAKKLPFIGSGIKRVQLKGAAILESMPWVERLTFFGIVIFVMIPFQGSGAFAGTILGRAVGLSVSAVLAAVGVGALIGSALIALSVVYGLGFLSYLAPLQLAGFIIFIMVCGTLYFVYRHWNELSMDDFTQTLGLHRDGMIGAPLTAAGEMVGTAGGTVIKVAEGTGKTVIKAAGDTGRKITKTTSDIV</sequence>
<comment type="caution">
    <text evidence="2">The sequence shown here is derived from an EMBL/GenBank/DDBJ whole genome shotgun (WGS) entry which is preliminary data.</text>
</comment>
<dbReference type="Proteomes" id="UP000589132">
    <property type="component" value="Unassembled WGS sequence"/>
</dbReference>
<evidence type="ECO:0000313" key="2">
    <source>
        <dbReference type="EMBL" id="HIA97990.1"/>
    </source>
</evidence>
<evidence type="ECO:0000256" key="1">
    <source>
        <dbReference type="SAM" id="Phobius"/>
    </source>
</evidence>
<dbReference type="InterPro" id="IPR001646">
    <property type="entry name" value="5peptide_repeat"/>
</dbReference>
<feature type="transmembrane region" description="Helical" evidence="1">
    <location>
        <begin position="385"/>
        <end position="407"/>
    </location>
</feature>
<feature type="transmembrane region" description="Helical" evidence="1">
    <location>
        <begin position="594"/>
        <end position="613"/>
    </location>
</feature>
<feature type="transmembrane region" description="Helical" evidence="1">
    <location>
        <begin position="563"/>
        <end position="588"/>
    </location>
</feature>
<gene>
    <name evidence="2" type="ORF">EYO15_02270</name>
</gene>
<dbReference type="SUPFAM" id="SSF141571">
    <property type="entry name" value="Pentapeptide repeat-like"/>
    <property type="match status" value="1"/>
</dbReference>
<feature type="transmembrane region" description="Helical" evidence="1">
    <location>
        <begin position="469"/>
        <end position="492"/>
    </location>
</feature>
<feature type="non-terminal residue" evidence="2">
    <location>
        <position position="684"/>
    </location>
</feature>
<feature type="transmembrane region" description="Helical" evidence="1">
    <location>
        <begin position="440"/>
        <end position="457"/>
    </location>
</feature>
<dbReference type="AlphaFoldDB" id="A0A7J4D0Q4"/>
<feature type="transmembrane region" description="Helical" evidence="1">
    <location>
        <begin position="414"/>
        <end position="434"/>
    </location>
</feature>
<proteinExistence type="predicted"/>
<feature type="transmembrane region" description="Helical" evidence="1">
    <location>
        <begin position="527"/>
        <end position="551"/>
    </location>
</feature>
<keyword evidence="1" id="KW-0472">Membrane</keyword>
<dbReference type="Pfam" id="PF06695">
    <property type="entry name" value="Sm_multidrug_ex"/>
    <property type="match status" value="1"/>
</dbReference>
<dbReference type="EMBL" id="DTTC01000136">
    <property type="protein sequence ID" value="HIA97990.1"/>
    <property type="molecule type" value="Genomic_DNA"/>
</dbReference>
<reference evidence="3" key="1">
    <citation type="journal article" date="2019" name="bioRxiv">
        <title>Genome diversification in globally distributed novel marine Proteobacteria is linked to environmental adaptation.</title>
        <authorList>
            <person name="Zhou Z."/>
            <person name="Tran P.Q."/>
            <person name="Kieft K."/>
            <person name="Anantharaman K."/>
        </authorList>
    </citation>
    <scope>NUCLEOTIDE SEQUENCE [LARGE SCALE GENOMIC DNA]</scope>
</reference>
<accession>A0A7J4D0Q4</accession>
<organism evidence="2 3">
    <name type="scientific">Marine Group III euryarchaeote</name>
    <dbReference type="NCBI Taxonomy" id="2173149"/>
    <lineage>
        <taxon>Archaea</taxon>
        <taxon>Methanobacteriati</taxon>
        <taxon>Thermoplasmatota</taxon>
        <taxon>Thermoplasmata</taxon>
        <taxon>Candidatus Thermoprofundales</taxon>
    </lineage>
</organism>
<keyword evidence="1" id="KW-1133">Transmembrane helix</keyword>
<dbReference type="Gene3D" id="2.160.20.80">
    <property type="entry name" value="E3 ubiquitin-protein ligase SopA"/>
    <property type="match status" value="1"/>
</dbReference>
<keyword evidence="1" id="KW-0812">Transmembrane</keyword>
<dbReference type="InterPro" id="IPR009577">
    <property type="entry name" value="Sm_multidrug_ex"/>
</dbReference>
<dbReference type="Pfam" id="PF00805">
    <property type="entry name" value="Pentapeptide"/>
    <property type="match status" value="1"/>
</dbReference>